<dbReference type="GO" id="GO:0140291">
    <property type="term" value="P:peptidyl-glutamate ADP-deribosylation"/>
    <property type="evidence" value="ECO:0007669"/>
    <property type="project" value="TreeGrafter"/>
</dbReference>
<dbReference type="PANTHER" id="PTHR11106">
    <property type="entry name" value="GANGLIOSIDE INDUCED DIFFERENTIATION ASSOCIATED PROTEIN 2-RELATED"/>
    <property type="match status" value="1"/>
</dbReference>
<feature type="domain" description="Macro" evidence="1">
    <location>
        <begin position="1"/>
        <end position="216"/>
    </location>
</feature>
<proteinExistence type="predicted"/>
<evidence type="ECO:0000313" key="3">
    <source>
        <dbReference type="Proteomes" id="UP000298787"/>
    </source>
</evidence>
<accession>A0A4U5UE16</accession>
<dbReference type="AlphaFoldDB" id="A0A4U5UE16"/>
<dbReference type="Gene3D" id="3.40.220.10">
    <property type="entry name" value="Leucine Aminopeptidase, subunit E, domain 1"/>
    <property type="match status" value="1"/>
</dbReference>
<sequence>MDGWMAVEYEKQEQRLVASQLFLINSSAALVKLEADRTNKNKIKYVIHTVGPIAQKGVGEVEKKALRSCYKNSLEVAAKNGARSVVRTKGSWKLWVFCYYKQNGGRGWKEMMDGCDEENEGWCRNHRDLVKGLSLASPLESTVSVFVRFLLKAEKLCDIFICLCDVGYPPEQAVHEALATVREYLDEHDDELDRVIFCVFLPADKELYLQNLPLYFPADRVERHLLYIELNGKLSGPCSLVQCRTFKDVSLAFKPLNLRLWNIISLEGLTSLQPAGWQWVMAPNVKIQVITHSRWIPFKPKG</sequence>
<keyword evidence="3" id="KW-1185">Reference proteome</keyword>
<protein>
    <submittedName>
        <fullName evidence="2">O-acetyl-ADP-ribose deacetylase MACROD1</fullName>
    </submittedName>
</protein>
<dbReference type="SUPFAM" id="SSF52949">
    <property type="entry name" value="Macro domain-like"/>
    <property type="match status" value="2"/>
</dbReference>
<dbReference type="InterPro" id="IPR043472">
    <property type="entry name" value="Macro_dom-like"/>
</dbReference>
<dbReference type="GO" id="GO:0006974">
    <property type="term" value="P:DNA damage response"/>
    <property type="evidence" value="ECO:0007669"/>
    <property type="project" value="TreeGrafter"/>
</dbReference>
<dbReference type="InterPro" id="IPR002589">
    <property type="entry name" value="Macro_dom"/>
</dbReference>
<dbReference type="Proteomes" id="UP000298787">
    <property type="component" value="Chromosome 6"/>
</dbReference>
<gene>
    <name evidence="2" type="ORF">D9C73_006342</name>
</gene>
<dbReference type="EMBL" id="CM014083">
    <property type="protein sequence ID" value="TKS72268.1"/>
    <property type="molecule type" value="Genomic_DNA"/>
</dbReference>
<dbReference type="PROSITE" id="PS51154">
    <property type="entry name" value="MACRO"/>
    <property type="match status" value="1"/>
</dbReference>
<dbReference type="GO" id="GO:0042278">
    <property type="term" value="P:purine nucleoside metabolic process"/>
    <property type="evidence" value="ECO:0007669"/>
    <property type="project" value="TreeGrafter"/>
</dbReference>
<reference evidence="2 3" key="1">
    <citation type="submission" date="2019-01" db="EMBL/GenBank/DDBJ databases">
        <title>Genome Assembly of Collichthys lucidus.</title>
        <authorList>
            <person name="Cai M."/>
            <person name="Xiao S."/>
        </authorList>
    </citation>
    <scope>NUCLEOTIDE SEQUENCE [LARGE SCALE GENOMIC DNA]</scope>
    <source>
        <strain evidence="2">JT15FE1705JMU</strain>
        <tissue evidence="2">Muscle</tissue>
    </source>
</reference>
<dbReference type="STRING" id="240159.A0A4U5UE16"/>
<evidence type="ECO:0000313" key="2">
    <source>
        <dbReference type="EMBL" id="TKS72268.1"/>
    </source>
</evidence>
<organism evidence="2 3">
    <name type="scientific">Collichthys lucidus</name>
    <name type="common">Big head croaker</name>
    <name type="synonym">Sciaena lucida</name>
    <dbReference type="NCBI Taxonomy" id="240159"/>
    <lineage>
        <taxon>Eukaryota</taxon>
        <taxon>Metazoa</taxon>
        <taxon>Chordata</taxon>
        <taxon>Craniata</taxon>
        <taxon>Vertebrata</taxon>
        <taxon>Euteleostomi</taxon>
        <taxon>Actinopterygii</taxon>
        <taxon>Neopterygii</taxon>
        <taxon>Teleostei</taxon>
        <taxon>Neoteleostei</taxon>
        <taxon>Acanthomorphata</taxon>
        <taxon>Eupercaria</taxon>
        <taxon>Sciaenidae</taxon>
        <taxon>Collichthys</taxon>
    </lineage>
</organism>
<dbReference type="GO" id="GO:0140293">
    <property type="term" value="F:ADP-ribosylglutamate hydrolase activity"/>
    <property type="evidence" value="ECO:0007669"/>
    <property type="project" value="TreeGrafter"/>
</dbReference>
<name>A0A4U5UE16_COLLU</name>
<dbReference type="GO" id="GO:0005654">
    <property type="term" value="C:nucleoplasm"/>
    <property type="evidence" value="ECO:0007669"/>
    <property type="project" value="TreeGrafter"/>
</dbReference>
<dbReference type="Pfam" id="PF01661">
    <property type="entry name" value="Macro"/>
    <property type="match status" value="1"/>
</dbReference>
<evidence type="ECO:0000259" key="1">
    <source>
        <dbReference type="PROSITE" id="PS51154"/>
    </source>
</evidence>
<dbReference type="PANTHER" id="PTHR11106:SF93">
    <property type="entry name" value="ADP-RIBOSE GLYCOHYDROLASE MACROD1"/>
    <property type="match status" value="1"/>
</dbReference>